<protein>
    <submittedName>
        <fullName evidence="3">Uncharacterized protein LOC107474388</fullName>
    </submittedName>
</protein>
<evidence type="ECO:0000313" key="3">
    <source>
        <dbReference type="RefSeq" id="XP_015949494.1"/>
    </source>
</evidence>
<dbReference type="GeneID" id="107474388"/>
<keyword evidence="2" id="KW-1185">Reference proteome</keyword>
<feature type="region of interest" description="Disordered" evidence="1">
    <location>
        <begin position="139"/>
        <end position="183"/>
    </location>
</feature>
<reference evidence="3" key="2">
    <citation type="submission" date="2025-08" db="UniProtKB">
        <authorList>
            <consortium name="RefSeq"/>
        </authorList>
    </citation>
    <scope>IDENTIFICATION</scope>
    <source>
        <tissue evidence="3">Whole plant</tissue>
    </source>
</reference>
<organism evidence="2 3">
    <name type="scientific">Arachis duranensis</name>
    <name type="common">Wild peanut</name>
    <dbReference type="NCBI Taxonomy" id="130453"/>
    <lineage>
        <taxon>Eukaryota</taxon>
        <taxon>Viridiplantae</taxon>
        <taxon>Streptophyta</taxon>
        <taxon>Embryophyta</taxon>
        <taxon>Tracheophyta</taxon>
        <taxon>Spermatophyta</taxon>
        <taxon>Magnoliopsida</taxon>
        <taxon>eudicotyledons</taxon>
        <taxon>Gunneridae</taxon>
        <taxon>Pentapetalae</taxon>
        <taxon>rosids</taxon>
        <taxon>fabids</taxon>
        <taxon>Fabales</taxon>
        <taxon>Fabaceae</taxon>
        <taxon>Papilionoideae</taxon>
        <taxon>50 kb inversion clade</taxon>
        <taxon>dalbergioids sensu lato</taxon>
        <taxon>Dalbergieae</taxon>
        <taxon>Pterocarpus clade</taxon>
        <taxon>Arachis</taxon>
    </lineage>
</organism>
<dbReference type="AlphaFoldDB" id="A0A6P4CDP5"/>
<dbReference type="Proteomes" id="UP000515211">
    <property type="component" value="Chromosome 2"/>
</dbReference>
<evidence type="ECO:0000313" key="2">
    <source>
        <dbReference type="Proteomes" id="UP000515211"/>
    </source>
</evidence>
<proteinExistence type="predicted"/>
<feature type="region of interest" description="Disordered" evidence="1">
    <location>
        <begin position="1"/>
        <end position="50"/>
    </location>
</feature>
<reference evidence="2" key="1">
    <citation type="journal article" date="2016" name="Nat. Genet.">
        <title>The genome sequences of Arachis duranensis and Arachis ipaensis, the diploid ancestors of cultivated peanut.</title>
        <authorList>
            <person name="Bertioli D.J."/>
            <person name="Cannon S.B."/>
            <person name="Froenicke L."/>
            <person name="Huang G."/>
            <person name="Farmer A.D."/>
            <person name="Cannon E.K."/>
            <person name="Liu X."/>
            <person name="Gao D."/>
            <person name="Clevenger J."/>
            <person name="Dash S."/>
            <person name="Ren L."/>
            <person name="Moretzsohn M.C."/>
            <person name="Shirasawa K."/>
            <person name="Huang W."/>
            <person name="Vidigal B."/>
            <person name="Abernathy B."/>
            <person name="Chu Y."/>
            <person name="Niederhuth C.E."/>
            <person name="Umale P."/>
            <person name="Araujo A.C."/>
            <person name="Kozik A."/>
            <person name="Kim K.D."/>
            <person name="Burow M.D."/>
            <person name="Varshney R.K."/>
            <person name="Wang X."/>
            <person name="Zhang X."/>
            <person name="Barkley N."/>
            <person name="Guimaraes P.M."/>
            <person name="Isobe S."/>
            <person name="Guo B."/>
            <person name="Liao B."/>
            <person name="Stalker H.T."/>
            <person name="Schmitz R.J."/>
            <person name="Scheffler B.E."/>
            <person name="Leal-Bertioli S.C."/>
            <person name="Xun X."/>
            <person name="Jackson S.A."/>
            <person name="Michelmore R."/>
            <person name="Ozias-Akins P."/>
        </authorList>
    </citation>
    <scope>NUCLEOTIDE SEQUENCE [LARGE SCALE GENOMIC DNA]</scope>
    <source>
        <strain evidence="2">cv. V14167</strain>
    </source>
</reference>
<dbReference type="KEGG" id="adu:107474388"/>
<feature type="region of interest" description="Disordered" evidence="1">
    <location>
        <begin position="80"/>
        <end position="125"/>
    </location>
</feature>
<dbReference type="RefSeq" id="XP_015949494.1">
    <property type="nucleotide sequence ID" value="XM_016094008.1"/>
</dbReference>
<sequence length="183" mass="20023">MSVLISKQTFLPYGDYDGPPQKKRKTNEPTSSSAEPSAPPAPFVPTPRLQTPYELGREILQTLHRIKRRNARRFQWIVVKFDSHDPGPPPPDTPEPEPEESAAKASQADDPIEQAGASAIVEEPADHMIEEPVAVAEPIVETTSEPAGHTSEEPRPEPASRQSTDIIVYQRHHHPPPLGGGAS</sequence>
<evidence type="ECO:0000256" key="1">
    <source>
        <dbReference type="SAM" id="MobiDB-lite"/>
    </source>
</evidence>
<accession>A0A6P4CDP5</accession>
<name>A0A6P4CDP5_ARADU</name>
<gene>
    <name evidence="3" type="primary">LOC107474388</name>
</gene>